<dbReference type="GO" id="GO:0016491">
    <property type="term" value="F:oxidoreductase activity"/>
    <property type="evidence" value="ECO:0007669"/>
    <property type="project" value="UniProtKB-UniRule"/>
</dbReference>
<gene>
    <name evidence="10" type="ORF">CLV58_1478</name>
</gene>
<evidence type="ECO:0000256" key="2">
    <source>
        <dbReference type="ARBA" id="ARBA00022630"/>
    </source>
</evidence>
<name>A0A2T0RLR3_9BACT</name>
<dbReference type="Gene3D" id="3.40.109.10">
    <property type="entry name" value="NADH Oxidase"/>
    <property type="match status" value="1"/>
</dbReference>
<accession>A0A2T0RLR3</accession>
<dbReference type="InterPro" id="IPR000415">
    <property type="entry name" value="Nitroreductase-like"/>
</dbReference>
<evidence type="ECO:0000256" key="5">
    <source>
        <dbReference type="ARBA" id="ARBA00023002"/>
    </source>
</evidence>
<keyword evidence="11" id="KW-1185">Reference proteome</keyword>
<keyword evidence="2 7" id="KW-0285">Flavoprotein</keyword>
<sequence length="192" mass="21659">MSQSIDTINQIIRNRRSIFPPEYTGQEIPRELLETVLENANYAPTHRLTQPWRFTVFRGQGLQKLADYMGDTYRANATPESFSEAKLEGARNKVLKSACVIAIVMEIHPDKVPEWEEVAAVSCAVQNMWLTTTALGIGAYWSSPSNVNALNQFLNLTPSQKCVGLFFMGYHLPKDKPAVRTPIEEKVTWVEA</sequence>
<dbReference type="RefSeq" id="WP_106140943.1">
    <property type="nucleotide sequence ID" value="NZ_PVTE01000047.1"/>
</dbReference>
<dbReference type="InterPro" id="IPR026021">
    <property type="entry name" value="YdjA-like"/>
</dbReference>
<dbReference type="Pfam" id="PF00881">
    <property type="entry name" value="Nitroreductase"/>
    <property type="match status" value="1"/>
</dbReference>
<keyword evidence="5 7" id="KW-0560">Oxidoreductase</keyword>
<dbReference type="CDD" id="cd02135">
    <property type="entry name" value="YdjA-like"/>
    <property type="match status" value="1"/>
</dbReference>
<reference evidence="10 11" key="1">
    <citation type="submission" date="2018-03" db="EMBL/GenBank/DDBJ databases">
        <title>Genomic Encyclopedia of Archaeal and Bacterial Type Strains, Phase II (KMG-II): from individual species to whole genera.</title>
        <authorList>
            <person name="Goeker M."/>
        </authorList>
    </citation>
    <scope>NUCLEOTIDE SEQUENCE [LARGE SCALE GENOMIC DNA]</scope>
    <source>
        <strain evidence="10 11">DSM 28354</strain>
    </source>
</reference>
<keyword evidence="6 7" id="KW-0520">NAD</keyword>
<comment type="cofactor">
    <cofactor evidence="8">
        <name>FMN</name>
        <dbReference type="ChEBI" id="CHEBI:58210"/>
    </cofactor>
    <text evidence="8">Binds 1 FMN per subunit.</text>
</comment>
<proteinExistence type="inferred from homology"/>
<evidence type="ECO:0000256" key="3">
    <source>
        <dbReference type="ARBA" id="ARBA00022643"/>
    </source>
</evidence>
<comment type="similarity">
    <text evidence="1 7">Belongs to the nitroreductase family.</text>
</comment>
<dbReference type="EMBL" id="PVTE01000047">
    <property type="protein sequence ID" value="PRY22060.1"/>
    <property type="molecule type" value="Genomic_DNA"/>
</dbReference>
<feature type="binding site" evidence="8">
    <location>
        <position position="46"/>
    </location>
    <ligand>
        <name>FMN</name>
        <dbReference type="ChEBI" id="CHEBI:58210"/>
        <note>ligand shared between dimeric partners</note>
    </ligand>
</feature>
<evidence type="ECO:0000256" key="4">
    <source>
        <dbReference type="ARBA" id="ARBA00022857"/>
    </source>
</evidence>
<evidence type="ECO:0000259" key="9">
    <source>
        <dbReference type="Pfam" id="PF00881"/>
    </source>
</evidence>
<evidence type="ECO:0000256" key="6">
    <source>
        <dbReference type="ARBA" id="ARBA00023027"/>
    </source>
</evidence>
<feature type="binding site" description="in other chain" evidence="8">
    <location>
        <begin position="141"/>
        <end position="143"/>
    </location>
    <ligand>
        <name>FMN</name>
        <dbReference type="ChEBI" id="CHEBI:58210"/>
        <note>ligand shared between dimeric partners</note>
    </ligand>
</feature>
<dbReference type="PANTHER" id="PTHR43821:SF1">
    <property type="entry name" value="NAD(P)H NITROREDUCTASE YDJA-RELATED"/>
    <property type="match status" value="1"/>
</dbReference>
<feature type="domain" description="Nitroreductase" evidence="9">
    <location>
        <begin position="12"/>
        <end position="170"/>
    </location>
</feature>
<dbReference type="EC" id="1.-.-.-" evidence="7"/>
<dbReference type="SUPFAM" id="SSF55469">
    <property type="entry name" value="FMN-dependent nitroreductase-like"/>
    <property type="match status" value="1"/>
</dbReference>
<evidence type="ECO:0000256" key="1">
    <source>
        <dbReference type="ARBA" id="ARBA00007118"/>
    </source>
</evidence>
<comment type="caution">
    <text evidence="10">The sequence shown here is derived from an EMBL/GenBank/DDBJ whole genome shotgun (WGS) entry which is preliminary data.</text>
</comment>
<dbReference type="OrthoDB" id="9804207at2"/>
<protein>
    <recommendedName>
        <fullName evidence="7">Putative NAD(P)H nitroreductase</fullName>
        <ecNumber evidence="7">1.-.-.-</ecNumber>
    </recommendedName>
</protein>
<keyword evidence="4 7" id="KW-0521">NADP</keyword>
<organism evidence="10 11">
    <name type="scientific">Spirosoma oryzae</name>
    <dbReference type="NCBI Taxonomy" id="1469603"/>
    <lineage>
        <taxon>Bacteria</taxon>
        <taxon>Pseudomonadati</taxon>
        <taxon>Bacteroidota</taxon>
        <taxon>Cytophagia</taxon>
        <taxon>Cytophagales</taxon>
        <taxon>Cytophagaceae</taxon>
        <taxon>Spirosoma</taxon>
    </lineage>
</organism>
<dbReference type="InterPro" id="IPR052530">
    <property type="entry name" value="NAD(P)H_nitroreductase"/>
</dbReference>
<evidence type="ECO:0000256" key="7">
    <source>
        <dbReference type="PIRNR" id="PIRNR000232"/>
    </source>
</evidence>
<dbReference type="InterPro" id="IPR029479">
    <property type="entry name" value="Nitroreductase"/>
</dbReference>
<keyword evidence="3 7" id="KW-0288">FMN</keyword>
<evidence type="ECO:0000256" key="8">
    <source>
        <dbReference type="PIRSR" id="PIRSR000232-1"/>
    </source>
</evidence>
<dbReference type="PIRSF" id="PIRSF000232">
    <property type="entry name" value="YdjA"/>
    <property type="match status" value="1"/>
</dbReference>
<dbReference type="AlphaFoldDB" id="A0A2T0RLR3"/>
<evidence type="ECO:0000313" key="11">
    <source>
        <dbReference type="Proteomes" id="UP000238375"/>
    </source>
</evidence>
<dbReference type="PANTHER" id="PTHR43821">
    <property type="entry name" value="NAD(P)H NITROREDUCTASE YDJA-RELATED"/>
    <property type="match status" value="1"/>
</dbReference>
<evidence type="ECO:0000313" key="10">
    <source>
        <dbReference type="EMBL" id="PRY22060.1"/>
    </source>
</evidence>
<dbReference type="Proteomes" id="UP000238375">
    <property type="component" value="Unassembled WGS sequence"/>
</dbReference>
<feature type="binding site" description="in other chain" evidence="8">
    <location>
        <begin position="15"/>
        <end position="17"/>
    </location>
    <ligand>
        <name>FMN</name>
        <dbReference type="ChEBI" id="CHEBI:58210"/>
        <note>ligand shared between dimeric partners</note>
    </ligand>
</feature>